<proteinExistence type="inferred from homology"/>
<dbReference type="SUPFAM" id="SSF53448">
    <property type="entry name" value="Nucleotide-diphospho-sugar transferases"/>
    <property type="match status" value="1"/>
</dbReference>
<evidence type="ECO:0000313" key="4">
    <source>
        <dbReference type="EMBL" id="KAK4221340.1"/>
    </source>
</evidence>
<name>A0AAN6YMN4_9PEZI</name>
<dbReference type="InterPro" id="IPR051706">
    <property type="entry name" value="Glycosyltransferase_domain"/>
</dbReference>
<dbReference type="Proteomes" id="UP001301958">
    <property type="component" value="Unassembled WGS sequence"/>
</dbReference>
<feature type="transmembrane region" description="Helical" evidence="3">
    <location>
        <begin position="313"/>
        <end position="331"/>
    </location>
</feature>
<dbReference type="GO" id="GO:0016020">
    <property type="term" value="C:membrane"/>
    <property type="evidence" value="ECO:0007669"/>
    <property type="project" value="GOC"/>
</dbReference>
<organism evidence="4 5">
    <name type="scientific">Podospora fimiseda</name>
    <dbReference type="NCBI Taxonomy" id="252190"/>
    <lineage>
        <taxon>Eukaryota</taxon>
        <taxon>Fungi</taxon>
        <taxon>Dikarya</taxon>
        <taxon>Ascomycota</taxon>
        <taxon>Pezizomycotina</taxon>
        <taxon>Sordariomycetes</taxon>
        <taxon>Sordariomycetidae</taxon>
        <taxon>Sordariales</taxon>
        <taxon>Podosporaceae</taxon>
        <taxon>Podospora</taxon>
    </lineage>
</organism>
<dbReference type="InterPro" id="IPR029044">
    <property type="entry name" value="Nucleotide-diphossugar_trans"/>
</dbReference>
<keyword evidence="3" id="KW-0812">Transmembrane</keyword>
<dbReference type="GO" id="GO:0000030">
    <property type="term" value="F:mannosyltransferase activity"/>
    <property type="evidence" value="ECO:0007669"/>
    <property type="project" value="TreeGrafter"/>
</dbReference>
<dbReference type="InterPro" id="IPR007577">
    <property type="entry name" value="GlycoTrfase_DXD_sugar-bd_CS"/>
</dbReference>
<reference evidence="4" key="1">
    <citation type="journal article" date="2023" name="Mol. Phylogenet. Evol.">
        <title>Genome-scale phylogeny and comparative genomics of the fungal order Sordariales.</title>
        <authorList>
            <person name="Hensen N."/>
            <person name="Bonometti L."/>
            <person name="Westerberg I."/>
            <person name="Brannstrom I.O."/>
            <person name="Guillou S."/>
            <person name="Cros-Aarteil S."/>
            <person name="Calhoun S."/>
            <person name="Haridas S."/>
            <person name="Kuo A."/>
            <person name="Mondo S."/>
            <person name="Pangilinan J."/>
            <person name="Riley R."/>
            <person name="LaButti K."/>
            <person name="Andreopoulos B."/>
            <person name="Lipzen A."/>
            <person name="Chen C."/>
            <person name="Yan M."/>
            <person name="Daum C."/>
            <person name="Ng V."/>
            <person name="Clum A."/>
            <person name="Steindorff A."/>
            <person name="Ohm R.A."/>
            <person name="Martin F."/>
            <person name="Silar P."/>
            <person name="Natvig D.O."/>
            <person name="Lalanne C."/>
            <person name="Gautier V."/>
            <person name="Ament-Velasquez S.L."/>
            <person name="Kruys A."/>
            <person name="Hutchinson M.I."/>
            <person name="Powell A.J."/>
            <person name="Barry K."/>
            <person name="Miller A.N."/>
            <person name="Grigoriev I.V."/>
            <person name="Debuchy R."/>
            <person name="Gladieux P."/>
            <person name="Hiltunen Thoren M."/>
            <person name="Johannesson H."/>
        </authorList>
    </citation>
    <scope>NUCLEOTIDE SEQUENCE</scope>
    <source>
        <strain evidence="4">CBS 990.96</strain>
    </source>
</reference>
<comment type="similarity">
    <text evidence="1">Belongs to the glycosyltransferase 32 family.</text>
</comment>
<comment type="caution">
    <text evidence="4">The sequence shown here is derived from an EMBL/GenBank/DDBJ whole genome shotgun (WGS) entry which is preliminary data.</text>
</comment>
<evidence type="ECO:0000256" key="2">
    <source>
        <dbReference type="ARBA" id="ARBA00022679"/>
    </source>
</evidence>
<evidence type="ECO:0000313" key="5">
    <source>
        <dbReference type="Proteomes" id="UP001301958"/>
    </source>
</evidence>
<reference evidence="4" key="2">
    <citation type="submission" date="2023-05" db="EMBL/GenBank/DDBJ databases">
        <authorList>
            <consortium name="Lawrence Berkeley National Laboratory"/>
            <person name="Steindorff A."/>
            <person name="Hensen N."/>
            <person name="Bonometti L."/>
            <person name="Westerberg I."/>
            <person name="Brannstrom I.O."/>
            <person name="Guillou S."/>
            <person name="Cros-Aarteil S."/>
            <person name="Calhoun S."/>
            <person name="Haridas S."/>
            <person name="Kuo A."/>
            <person name="Mondo S."/>
            <person name="Pangilinan J."/>
            <person name="Riley R."/>
            <person name="Labutti K."/>
            <person name="Andreopoulos B."/>
            <person name="Lipzen A."/>
            <person name="Chen C."/>
            <person name="Yanf M."/>
            <person name="Daum C."/>
            <person name="Ng V."/>
            <person name="Clum A."/>
            <person name="Ohm R."/>
            <person name="Martin F."/>
            <person name="Silar P."/>
            <person name="Natvig D."/>
            <person name="Lalanne C."/>
            <person name="Gautier V."/>
            <person name="Ament-Velasquez S.L."/>
            <person name="Kruys A."/>
            <person name="Hutchinson M.I."/>
            <person name="Powell A.J."/>
            <person name="Barry K."/>
            <person name="Miller A.N."/>
            <person name="Grigoriev I.V."/>
            <person name="Debuchy R."/>
            <person name="Gladieux P."/>
            <person name="Thoren M.H."/>
            <person name="Johannesson H."/>
        </authorList>
    </citation>
    <scope>NUCLEOTIDE SEQUENCE</scope>
    <source>
        <strain evidence="4">CBS 990.96</strain>
    </source>
</reference>
<keyword evidence="2" id="KW-0808">Transferase</keyword>
<dbReference type="PANTHER" id="PTHR32385:SF15">
    <property type="entry name" value="INOSITOL PHOSPHOCERAMIDE MANNOSYLTRANSFERASE 1"/>
    <property type="match status" value="1"/>
</dbReference>
<evidence type="ECO:0000256" key="1">
    <source>
        <dbReference type="ARBA" id="ARBA00009003"/>
    </source>
</evidence>
<evidence type="ECO:0000256" key="3">
    <source>
        <dbReference type="SAM" id="Phobius"/>
    </source>
</evidence>
<dbReference type="EMBL" id="MU865558">
    <property type="protein sequence ID" value="KAK4221340.1"/>
    <property type="molecule type" value="Genomic_DNA"/>
</dbReference>
<keyword evidence="5" id="KW-1185">Reference proteome</keyword>
<dbReference type="PANTHER" id="PTHR32385">
    <property type="entry name" value="MANNOSYL PHOSPHORYLINOSITOL CERAMIDE SYNTHASE"/>
    <property type="match status" value="1"/>
</dbReference>
<dbReference type="Pfam" id="PF04488">
    <property type="entry name" value="Gly_transf_sug"/>
    <property type="match status" value="1"/>
</dbReference>
<sequence length="341" mass="38936">MGPPPPNSSSLSRFTRRTRFRRAFLPFLVSLFLLSGFAARFLLYDLYTLASLPITWSQHAETFYISPSRDDFDLTFQNYSLPQLDALPPYENKVPAILHHISLGNRAVTNSKWIEVRQSCLDIHTDWKAYLWTDETADLFVREEFPELYEMWTEGYKYPIQRIDALRYMVLFKYGGVILDMDLQCKRGLGPLRRFEFVAPAAHPTGFSIGFMMAAERNSFVGELVQGLKRYNRGWLGLPYTTVMFSTGCHYASTIHAFQKDRTELKILSGTRENPGMHSLNGPVSTPIFNHLGSSSWHSYDAALIVSIGKGHAGGLPLMLIFGSLVSFFLIKRIRRGRLLK</sequence>
<dbReference type="Gene3D" id="3.90.550.20">
    <property type="match status" value="1"/>
</dbReference>
<keyword evidence="3" id="KW-1133">Transmembrane helix</keyword>
<gene>
    <name evidence="4" type="ORF">QBC38DRAFT_133998</name>
</gene>
<dbReference type="AlphaFoldDB" id="A0AAN6YMN4"/>
<protein>
    <submittedName>
        <fullName evidence="4">Glycosyltransferase</fullName>
    </submittedName>
</protein>
<keyword evidence="3" id="KW-0472">Membrane</keyword>
<accession>A0AAN6YMN4</accession>
<dbReference type="GO" id="GO:0051999">
    <property type="term" value="P:mannosyl-inositol phosphorylceramide biosynthetic process"/>
    <property type="evidence" value="ECO:0007669"/>
    <property type="project" value="TreeGrafter"/>
</dbReference>